<organism evidence="7 8">
    <name type="scientific">Eptatretus burgeri</name>
    <name type="common">Inshore hagfish</name>
    <dbReference type="NCBI Taxonomy" id="7764"/>
    <lineage>
        <taxon>Eukaryota</taxon>
        <taxon>Metazoa</taxon>
        <taxon>Chordata</taxon>
        <taxon>Craniata</taxon>
        <taxon>Vertebrata</taxon>
        <taxon>Cyclostomata</taxon>
        <taxon>Myxini</taxon>
        <taxon>Myxiniformes</taxon>
        <taxon>Myxinidae</taxon>
        <taxon>Eptatretinae</taxon>
        <taxon>Eptatretus</taxon>
    </lineage>
</organism>
<dbReference type="PANTHER" id="PTHR25465">
    <property type="entry name" value="B-BOX DOMAIN CONTAINING"/>
    <property type="match status" value="1"/>
</dbReference>
<dbReference type="OMA" id="CTRIRIW"/>
<dbReference type="Pfam" id="PF00643">
    <property type="entry name" value="zf-B_box"/>
    <property type="match status" value="1"/>
</dbReference>
<dbReference type="SMART" id="SM00449">
    <property type="entry name" value="SPRY"/>
    <property type="match status" value="1"/>
</dbReference>
<dbReference type="Proteomes" id="UP000694388">
    <property type="component" value="Unplaced"/>
</dbReference>
<dbReference type="Gene3D" id="2.60.120.920">
    <property type="match status" value="1"/>
</dbReference>
<reference evidence="7" key="1">
    <citation type="submission" date="2025-08" db="UniProtKB">
        <authorList>
            <consortium name="Ensembl"/>
        </authorList>
    </citation>
    <scope>IDENTIFICATION</scope>
</reference>
<dbReference type="InterPro" id="IPR051051">
    <property type="entry name" value="E3_ubiq-ligase_TRIM/RNF"/>
</dbReference>
<evidence type="ECO:0000259" key="6">
    <source>
        <dbReference type="PROSITE" id="PS50188"/>
    </source>
</evidence>
<evidence type="ECO:0000256" key="3">
    <source>
        <dbReference type="ARBA" id="ARBA00022833"/>
    </source>
</evidence>
<proteinExistence type="predicted"/>
<feature type="domain" description="B30.2/SPRY" evidence="6">
    <location>
        <begin position="202"/>
        <end position="392"/>
    </location>
</feature>
<feature type="domain" description="B box-type" evidence="5">
    <location>
        <begin position="56"/>
        <end position="92"/>
    </location>
</feature>
<dbReference type="InterPro" id="IPR003877">
    <property type="entry name" value="SPRY_dom"/>
</dbReference>
<keyword evidence="8" id="KW-1185">Reference proteome</keyword>
<dbReference type="InterPro" id="IPR003879">
    <property type="entry name" value="Butyrophylin_SPRY"/>
</dbReference>
<dbReference type="Pfam" id="PF00622">
    <property type="entry name" value="SPRY"/>
    <property type="match status" value="1"/>
</dbReference>
<dbReference type="PRINTS" id="PR01407">
    <property type="entry name" value="BUTYPHLNCDUF"/>
</dbReference>
<dbReference type="InterPro" id="IPR001870">
    <property type="entry name" value="B30.2/SPRY"/>
</dbReference>
<dbReference type="Ensembl" id="ENSEBUT00000006014.1">
    <property type="protein sequence ID" value="ENSEBUP00000005573.1"/>
    <property type="gene ID" value="ENSEBUG00000003767.1"/>
</dbReference>
<dbReference type="SUPFAM" id="SSF49899">
    <property type="entry name" value="Concanavalin A-like lectins/glucanases"/>
    <property type="match status" value="1"/>
</dbReference>
<dbReference type="InterPro" id="IPR000315">
    <property type="entry name" value="Znf_B-box"/>
</dbReference>
<keyword evidence="3" id="KW-0862">Zinc</keyword>
<dbReference type="GO" id="GO:0008270">
    <property type="term" value="F:zinc ion binding"/>
    <property type="evidence" value="ECO:0007669"/>
    <property type="project" value="UniProtKB-KW"/>
</dbReference>
<dbReference type="PROSITE" id="PS50188">
    <property type="entry name" value="B302_SPRY"/>
    <property type="match status" value="1"/>
</dbReference>
<evidence type="ECO:0000256" key="2">
    <source>
        <dbReference type="ARBA" id="ARBA00022771"/>
    </source>
</evidence>
<evidence type="ECO:0000313" key="8">
    <source>
        <dbReference type="Proteomes" id="UP000694388"/>
    </source>
</evidence>
<dbReference type="SUPFAM" id="SSF57845">
    <property type="entry name" value="B-box zinc-binding domain"/>
    <property type="match status" value="1"/>
</dbReference>
<dbReference type="AlphaFoldDB" id="A0A8C4NMI5"/>
<evidence type="ECO:0000313" key="7">
    <source>
        <dbReference type="Ensembl" id="ENSEBUP00000005573.1"/>
    </source>
</evidence>
<name>A0A8C4NMI5_EPTBU</name>
<evidence type="ECO:0000256" key="1">
    <source>
        <dbReference type="ARBA" id="ARBA00022723"/>
    </source>
</evidence>
<protein>
    <submittedName>
        <fullName evidence="7">Uncharacterized protein</fullName>
    </submittedName>
</protein>
<dbReference type="GeneTree" id="ENSGT00940000154294"/>
<dbReference type="InterPro" id="IPR043136">
    <property type="entry name" value="B30.2/SPRY_sf"/>
</dbReference>
<evidence type="ECO:0000259" key="5">
    <source>
        <dbReference type="PROSITE" id="PS50119"/>
    </source>
</evidence>
<dbReference type="PROSITE" id="PS50119">
    <property type="entry name" value="ZF_BBOX"/>
    <property type="match status" value="1"/>
</dbReference>
<accession>A0A8C4NMI5</accession>
<sequence>MGRLQLREGDFDHCGVCGSAATKRCVPCQRLYCELHLKVHSGKGHLLTEPTIHCRCIVHGKPLELYCMRDDSLMCMVCNTQGYHSSHKVVTLEEMMQTSLQRLDILMRALNVLNEELETLGLLVSCVKTKFHDFNNILDAPVLSVPVCGEVVEVMEKFTNLCSDVHVSACCEVEVHRHLGHAVSVMDSLDHGVWCYATSLLSIKILFAVKVICALLTDGRVPTIDGDTAYDHFVFNSGKSAVKYHRRRQNIQECSKRFTVQEQVLAVDKFSSGRHYWEVDIFSSWCRVGVAYSFVDGRSKFGDNCDSWCVEIRNTQYSALHGKEFTRLSISRRCQRVGLYLDYEDGRLECYIAETMTLLHTFQARFYAPLYPALGLYHVDDCLQFSKLQDNYQW</sequence>
<keyword evidence="1" id="KW-0479">Metal-binding</keyword>
<dbReference type="PANTHER" id="PTHR25465:SF31">
    <property type="entry name" value="RING-TYPE DOMAIN-CONTAINING PROTEIN"/>
    <property type="match status" value="1"/>
</dbReference>
<reference evidence="7" key="2">
    <citation type="submission" date="2025-09" db="UniProtKB">
        <authorList>
            <consortium name="Ensembl"/>
        </authorList>
    </citation>
    <scope>IDENTIFICATION</scope>
</reference>
<keyword evidence="2 4" id="KW-0863">Zinc-finger</keyword>
<evidence type="ECO:0000256" key="4">
    <source>
        <dbReference type="PROSITE-ProRule" id="PRU00024"/>
    </source>
</evidence>
<dbReference type="Gene3D" id="3.30.160.60">
    <property type="entry name" value="Classic Zinc Finger"/>
    <property type="match status" value="1"/>
</dbReference>
<dbReference type="InterPro" id="IPR013320">
    <property type="entry name" value="ConA-like_dom_sf"/>
</dbReference>
<dbReference type="SMART" id="SM00336">
    <property type="entry name" value="BBOX"/>
    <property type="match status" value="1"/>
</dbReference>